<keyword evidence="3" id="KW-1185">Reference proteome</keyword>
<protein>
    <submittedName>
        <fullName evidence="2">Uncharacterized protein</fullName>
    </submittedName>
</protein>
<reference evidence="2 3" key="1">
    <citation type="submission" date="2014-11" db="EMBL/GenBank/DDBJ databases">
        <authorList>
            <person name="Zhu J."/>
            <person name="Qi W."/>
            <person name="Song R."/>
        </authorList>
    </citation>
    <scope>NUCLEOTIDE SEQUENCE [LARGE SCALE GENOMIC DNA]</scope>
</reference>
<proteinExistence type="predicted"/>
<evidence type="ECO:0000256" key="1">
    <source>
        <dbReference type="SAM" id="MobiDB-lite"/>
    </source>
</evidence>
<dbReference type="Proteomes" id="UP000041254">
    <property type="component" value="Unassembled WGS sequence"/>
</dbReference>
<evidence type="ECO:0000313" key="3">
    <source>
        <dbReference type="Proteomes" id="UP000041254"/>
    </source>
</evidence>
<feature type="region of interest" description="Disordered" evidence="1">
    <location>
        <begin position="89"/>
        <end position="246"/>
    </location>
</feature>
<dbReference type="AlphaFoldDB" id="A0A0G4ECQ6"/>
<organism evidence="2 3">
    <name type="scientific">Vitrella brassicaformis (strain CCMP3155)</name>
    <dbReference type="NCBI Taxonomy" id="1169540"/>
    <lineage>
        <taxon>Eukaryota</taxon>
        <taxon>Sar</taxon>
        <taxon>Alveolata</taxon>
        <taxon>Colpodellida</taxon>
        <taxon>Vitrellaceae</taxon>
        <taxon>Vitrella</taxon>
    </lineage>
</organism>
<dbReference type="EMBL" id="CDMY01000138">
    <property type="protein sequence ID" value="CEL93092.1"/>
    <property type="molecule type" value="Genomic_DNA"/>
</dbReference>
<accession>A0A0G4ECQ6</accession>
<name>A0A0G4ECQ6_VITBC</name>
<evidence type="ECO:0000313" key="2">
    <source>
        <dbReference type="EMBL" id="CEL93092.1"/>
    </source>
</evidence>
<sequence>MEVRVIGCHCFVTKLRQVRDQVEALYVYADERGVKVCPKKASGRNVKSFSVSTYKTLRSAIESAIRYRNGIYKSQPIIGWEELLEAHTFPDDNDQDAGGSRNADKSTKRRRTGSRRDSANDHHMPPSAEEVLFPNPPPNTLNGGQAAAAAAAAAGGGGGGPPALAPPPPPAAHNGDRVKEEVGEGGVGGAQPEQNGGAFEREGGAGAGGAAPQSEEHGGHVKREGEGGEGEGGEWAGEGQPAGGGGRVYVKQEEEETFVTLELSQLKTQDIINIWGLDANLRDLVGKVEQFKVHGQLLAAVLDIPNWRNDLKVWDKALGGHFVLGEMSYINGWLKRIDPHAVQVPILG</sequence>
<feature type="compositionally biased region" description="Basic and acidic residues" evidence="1">
    <location>
        <begin position="114"/>
        <end position="124"/>
    </location>
</feature>
<feature type="compositionally biased region" description="Gly residues" evidence="1">
    <location>
        <begin position="233"/>
        <end position="246"/>
    </location>
</feature>
<feature type="compositionally biased region" description="Basic and acidic residues" evidence="1">
    <location>
        <begin position="214"/>
        <end position="226"/>
    </location>
</feature>
<feature type="compositionally biased region" description="Low complexity" evidence="1">
    <location>
        <begin position="143"/>
        <end position="153"/>
    </location>
</feature>
<dbReference type="VEuPathDB" id="CryptoDB:Vbra_6927"/>
<gene>
    <name evidence="2" type="ORF">Vbra_6927</name>
</gene>
<dbReference type="InParanoid" id="A0A0G4ECQ6"/>